<evidence type="ECO:0000313" key="6">
    <source>
        <dbReference type="EMBL" id="SDI32791.1"/>
    </source>
</evidence>
<dbReference type="Pfam" id="PF01812">
    <property type="entry name" value="5-FTHF_cyc-lig"/>
    <property type="match status" value="1"/>
</dbReference>
<dbReference type="PANTHER" id="PTHR23407:SF1">
    <property type="entry name" value="5-FORMYLTETRAHYDROFOLATE CYCLO-LIGASE"/>
    <property type="match status" value="1"/>
</dbReference>
<evidence type="ECO:0000256" key="4">
    <source>
        <dbReference type="PIRSR" id="PIRSR006806-1"/>
    </source>
</evidence>
<keyword evidence="5" id="KW-0460">Magnesium</keyword>
<dbReference type="AlphaFoldDB" id="A0A1G8JNY2"/>
<feature type="binding site" evidence="4">
    <location>
        <position position="55"/>
    </location>
    <ligand>
        <name>substrate</name>
    </ligand>
</feature>
<comment type="similarity">
    <text evidence="1 5">Belongs to the 5-formyltetrahydrofolate cyclo-ligase family.</text>
</comment>
<gene>
    <name evidence="6" type="ORF">SAMN04488123_101320</name>
</gene>
<dbReference type="GO" id="GO:0009396">
    <property type="term" value="P:folic acid-containing compound biosynthetic process"/>
    <property type="evidence" value="ECO:0007669"/>
    <property type="project" value="TreeGrafter"/>
</dbReference>
<organism evidence="6 7">
    <name type="scientific">Natribacillus halophilus</name>
    <dbReference type="NCBI Taxonomy" id="549003"/>
    <lineage>
        <taxon>Bacteria</taxon>
        <taxon>Bacillati</taxon>
        <taxon>Bacillota</taxon>
        <taxon>Bacilli</taxon>
        <taxon>Bacillales</taxon>
        <taxon>Bacillaceae</taxon>
        <taxon>Natribacillus</taxon>
    </lineage>
</organism>
<comment type="catalytic activity">
    <reaction evidence="5">
        <text>(6S)-5-formyl-5,6,7,8-tetrahydrofolate + ATP = (6R)-5,10-methenyltetrahydrofolate + ADP + phosphate</text>
        <dbReference type="Rhea" id="RHEA:10488"/>
        <dbReference type="ChEBI" id="CHEBI:30616"/>
        <dbReference type="ChEBI" id="CHEBI:43474"/>
        <dbReference type="ChEBI" id="CHEBI:57455"/>
        <dbReference type="ChEBI" id="CHEBI:57457"/>
        <dbReference type="ChEBI" id="CHEBI:456216"/>
        <dbReference type="EC" id="6.3.3.2"/>
    </reaction>
</comment>
<sequence>MMQKSEIRTYIVQQFATLTDEELEMRGRQLHEYLYEHPSWREANVIAVTVATPREIPTRPLIEKAWMEGKKIVVPKTDGKRRVLDFYTLSSFAELKQRKNSLWEPDPNRSERVPSEHIDLLIVPGLAFNETGYRVGFGGGYYDRFLADYNGHTIAFSLSFQLFSNLPTETHDIPVQTLFTETS</sequence>
<dbReference type="InterPro" id="IPR037171">
    <property type="entry name" value="NagB/RpiA_transferase-like"/>
</dbReference>
<evidence type="ECO:0000256" key="2">
    <source>
        <dbReference type="ARBA" id="ARBA00022741"/>
    </source>
</evidence>
<dbReference type="InterPro" id="IPR002698">
    <property type="entry name" value="FTHF_cligase"/>
</dbReference>
<dbReference type="Gene3D" id="3.40.50.10420">
    <property type="entry name" value="NagB/RpiA/CoA transferase-like"/>
    <property type="match status" value="1"/>
</dbReference>
<reference evidence="6 7" key="1">
    <citation type="submission" date="2016-10" db="EMBL/GenBank/DDBJ databases">
        <authorList>
            <person name="de Groot N.N."/>
        </authorList>
    </citation>
    <scope>NUCLEOTIDE SEQUENCE [LARGE SCALE GENOMIC DNA]</scope>
    <source>
        <strain evidence="6 7">DSM 21771</strain>
    </source>
</reference>
<dbReference type="OrthoDB" id="9801938at2"/>
<evidence type="ECO:0000256" key="3">
    <source>
        <dbReference type="ARBA" id="ARBA00022840"/>
    </source>
</evidence>
<dbReference type="GO" id="GO:0005524">
    <property type="term" value="F:ATP binding"/>
    <property type="evidence" value="ECO:0007669"/>
    <property type="project" value="UniProtKB-KW"/>
</dbReference>
<keyword evidence="6" id="KW-0436">Ligase</keyword>
<keyword evidence="7" id="KW-1185">Reference proteome</keyword>
<keyword evidence="3 4" id="KW-0067">ATP-binding</keyword>
<dbReference type="EMBL" id="FNEN01000001">
    <property type="protein sequence ID" value="SDI32791.1"/>
    <property type="molecule type" value="Genomic_DNA"/>
</dbReference>
<comment type="cofactor">
    <cofactor evidence="5">
        <name>Mg(2+)</name>
        <dbReference type="ChEBI" id="CHEBI:18420"/>
    </cofactor>
</comment>
<dbReference type="Proteomes" id="UP000198853">
    <property type="component" value="Unassembled WGS sequence"/>
</dbReference>
<dbReference type="GO" id="GO:0030272">
    <property type="term" value="F:5-formyltetrahydrofolate cyclo-ligase activity"/>
    <property type="evidence" value="ECO:0007669"/>
    <property type="project" value="UniProtKB-EC"/>
</dbReference>
<feature type="binding site" evidence="4">
    <location>
        <position position="50"/>
    </location>
    <ligand>
        <name>substrate</name>
    </ligand>
</feature>
<keyword evidence="2 4" id="KW-0547">Nucleotide-binding</keyword>
<dbReference type="InterPro" id="IPR024185">
    <property type="entry name" value="FTHF_cligase-like_sf"/>
</dbReference>
<accession>A0A1G8JNY2</accession>
<feature type="binding site" evidence="4">
    <location>
        <begin position="134"/>
        <end position="142"/>
    </location>
    <ligand>
        <name>ATP</name>
        <dbReference type="ChEBI" id="CHEBI:30616"/>
    </ligand>
</feature>
<dbReference type="NCBIfam" id="TIGR02727">
    <property type="entry name" value="MTHFS_bact"/>
    <property type="match status" value="1"/>
</dbReference>
<dbReference type="PIRSF" id="PIRSF006806">
    <property type="entry name" value="FTHF_cligase"/>
    <property type="match status" value="1"/>
</dbReference>
<evidence type="ECO:0000256" key="1">
    <source>
        <dbReference type="ARBA" id="ARBA00010638"/>
    </source>
</evidence>
<dbReference type="SUPFAM" id="SSF100950">
    <property type="entry name" value="NagB/RpiA/CoA transferase-like"/>
    <property type="match status" value="1"/>
</dbReference>
<proteinExistence type="inferred from homology"/>
<evidence type="ECO:0000256" key="5">
    <source>
        <dbReference type="RuleBase" id="RU361279"/>
    </source>
</evidence>
<name>A0A1G8JNY2_9BACI</name>
<evidence type="ECO:0000313" key="7">
    <source>
        <dbReference type="Proteomes" id="UP000198853"/>
    </source>
</evidence>
<feature type="binding site" evidence="4">
    <location>
        <begin position="4"/>
        <end position="8"/>
    </location>
    <ligand>
        <name>ATP</name>
        <dbReference type="ChEBI" id="CHEBI:30616"/>
    </ligand>
</feature>
<dbReference type="GO" id="GO:0035999">
    <property type="term" value="P:tetrahydrofolate interconversion"/>
    <property type="evidence" value="ECO:0007669"/>
    <property type="project" value="TreeGrafter"/>
</dbReference>
<dbReference type="EC" id="6.3.3.2" evidence="5"/>
<dbReference type="GO" id="GO:0046872">
    <property type="term" value="F:metal ion binding"/>
    <property type="evidence" value="ECO:0007669"/>
    <property type="project" value="UniProtKB-KW"/>
</dbReference>
<protein>
    <recommendedName>
        <fullName evidence="5">5-formyltetrahydrofolate cyclo-ligase</fullName>
        <ecNumber evidence="5">6.3.3.2</ecNumber>
    </recommendedName>
</protein>
<dbReference type="RefSeq" id="WP_090395783.1">
    <property type="nucleotide sequence ID" value="NZ_FNEN01000001.1"/>
</dbReference>
<dbReference type="PANTHER" id="PTHR23407">
    <property type="entry name" value="ATPASE INHIBITOR/5-FORMYLTETRAHYDROFOLATE CYCLO-LIGASE"/>
    <property type="match status" value="1"/>
</dbReference>
<keyword evidence="5" id="KW-0479">Metal-binding</keyword>